<accession>A0A8G1QPG8</accession>
<evidence type="ECO:0000313" key="2">
    <source>
        <dbReference type="Proteomes" id="UP000249526"/>
    </source>
</evidence>
<dbReference type="Proteomes" id="UP000249526">
    <property type="component" value="Unassembled WGS sequence"/>
</dbReference>
<dbReference type="RefSeq" id="XP_025509743.1">
    <property type="nucleotide sequence ID" value="XM_025661295.1"/>
</dbReference>
<name>A0A8G1QPG8_9EURO</name>
<gene>
    <name evidence="1" type="ORF">BO85DRAFT_454484</name>
</gene>
<dbReference type="EMBL" id="KZ825092">
    <property type="protein sequence ID" value="RAH51821.1"/>
    <property type="molecule type" value="Genomic_DNA"/>
</dbReference>
<organism evidence="1 2">
    <name type="scientific">Aspergillus piperis CBS 112811</name>
    <dbReference type="NCBI Taxonomy" id="1448313"/>
    <lineage>
        <taxon>Eukaryota</taxon>
        <taxon>Fungi</taxon>
        <taxon>Dikarya</taxon>
        <taxon>Ascomycota</taxon>
        <taxon>Pezizomycotina</taxon>
        <taxon>Eurotiomycetes</taxon>
        <taxon>Eurotiomycetidae</taxon>
        <taxon>Eurotiales</taxon>
        <taxon>Aspergillaceae</taxon>
        <taxon>Aspergillus</taxon>
        <taxon>Aspergillus subgen. Circumdati</taxon>
    </lineage>
</organism>
<sequence>MLGKHRGLEQGYTNPCRMHHPNLFFFPTKDIILHKKWVGRQPASHDELIYLFSSFLHRLSVEGGGKKEEVGM</sequence>
<protein>
    <submittedName>
        <fullName evidence="1">Uncharacterized protein</fullName>
    </submittedName>
</protein>
<reference evidence="1 2" key="1">
    <citation type="submission" date="2018-02" db="EMBL/GenBank/DDBJ databases">
        <title>The genomes of Aspergillus section Nigri reveals drivers in fungal speciation.</title>
        <authorList>
            <consortium name="DOE Joint Genome Institute"/>
            <person name="Vesth T.C."/>
            <person name="Nybo J."/>
            <person name="Theobald S."/>
            <person name="Brandl J."/>
            <person name="Frisvad J.C."/>
            <person name="Nielsen K.F."/>
            <person name="Lyhne E.K."/>
            <person name="Kogle M.E."/>
            <person name="Kuo A."/>
            <person name="Riley R."/>
            <person name="Clum A."/>
            <person name="Nolan M."/>
            <person name="Lipzen A."/>
            <person name="Salamov A."/>
            <person name="Henrissat B."/>
            <person name="Wiebenga A."/>
            <person name="De vries R.P."/>
            <person name="Grigoriev I.V."/>
            <person name="Mortensen U.H."/>
            <person name="Andersen M.R."/>
            <person name="Baker S.E."/>
        </authorList>
    </citation>
    <scope>NUCLEOTIDE SEQUENCE [LARGE SCALE GENOMIC DNA]</scope>
    <source>
        <strain evidence="1 2">CBS 112811</strain>
    </source>
</reference>
<evidence type="ECO:0000313" key="1">
    <source>
        <dbReference type="EMBL" id="RAH51821.1"/>
    </source>
</evidence>
<dbReference type="GeneID" id="37164697"/>
<dbReference type="AlphaFoldDB" id="A0A8G1QPG8"/>
<proteinExistence type="predicted"/>
<keyword evidence="2" id="KW-1185">Reference proteome</keyword>